<gene>
    <name evidence="2" type="ORF">PHMEG_00039235</name>
</gene>
<dbReference type="EMBL" id="NBNE01019105">
    <property type="protein sequence ID" value="OWY91950.1"/>
    <property type="molecule type" value="Genomic_DNA"/>
</dbReference>
<dbReference type="OrthoDB" id="123591at2759"/>
<accession>A0A225UG70</accession>
<evidence type="ECO:0008006" key="4">
    <source>
        <dbReference type="Google" id="ProtNLM"/>
    </source>
</evidence>
<comment type="caution">
    <text evidence="2">The sequence shown here is derived from an EMBL/GenBank/DDBJ whole genome shotgun (WGS) entry which is preliminary data.</text>
</comment>
<proteinExistence type="predicted"/>
<feature type="compositionally biased region" description="Basic and acidic residues" evidence="1">
    <location>
        <begin position="98"/>
        <end position="118"/>
    </location>
</feature>
<organism evidence="2 3">
    <name type="scientific">Phytophthora megakarya</name>
    <dbReference type="NCBI Taxonomy" id="4795"/>
    <lineage>
        <taxon>Eukaryota</taxon>
        <taxon>Sar</taxon>
        <taxon>Stramenopiles</taxon>
        <taxon>Oomycota</taxon>
        <taxon>Peronosporomycetes</taxon>
        <taxon>Peronosporales</taxon>
        <taxon>Peronosporaceae</taxon>
        <taxon>Phytophthora</taxon>
    </lineage>
</organism>
<evidence type="ECO:0000256" key="1">
    <source>
        <dbReference type="SAM" id="MobiDB-lite"/>
    </source>
</evidence>
<dbReference type="Proteomes" id="UP000198211">
    <property type="component" value="Unassembled WGS sequence"/>
</dbReference>
<sequence>HAAEQSEDWVTVSGVQKRRQRSCKVCALLRMDPKQKSFATTYFCERCSHDAAKCWLCNKIKHTYKCETKTCFAIWPDEFNYGQSIPATLGKKVVLRRPGKDAGSRNKTRRELQLRSEGADDEGGENGNDSDKD</sequence>
<reference evidence="3" key="1">
    <citation type="submission" date="2017-03" db="EMBL/GenBank/DDBJ databases">
        <title>Phytopthora megakarya and P. palmivora, two closely related causual agents of cacao black pod achieved similar genome size and gene model numbers by different mechanisms.</title>
        <authorList>
            <person name="Ali S."/>
            <person name="Shao J."/>
            <person name="Larry D.J."/>
            <person name="Kronmiller B."/>
            <person name="Shen D."/>
            <person name="Strem M.D."/>
            <person name="Melnick R.L."/>
            <person name="Guiltinan M.J."/>
            <person name="Tyler B.M."/>
            <person name="Meinhardt L.W."/>
            <person name="Bailey B.A."/>
        </authorList>
    </citation>
    <scope>NUCLEOTIDE SEQUENCE [LARGE SCALE GENOMIC DNA]</scope>
    <source>
        <strain evidence="3">zdho120</strain>
    </source>
</reference>
<dbReference type="AlphaFoldDB" id="A0A225UG70"/>
<keyword evidence="3" id="KW-1185">Reference proteome</keyword>
<feature type="non-terminal residue" evidence="2">
    <location>
        <position position="1"/>
    </location>
</feature>
<name>A0A225UG70_9STRA</name>
<protein>
    <recommendedName>
        <fullName evidence="4">PiggyBac transposable element-derived protein 4 C-terminal zinc-ribbon domain-containing protein</fullName>
    </recommendedName>
</protein>
<evidence type="ECO:0000313" key="3">
    <source>
        <dbReference type="Proteomes" id="UP000198211"/>
    </source>
</evidence>
<feature type="region of interest" description="Disordered" evidence="1">
    <location>
        <begin position="96"/>
        <end position="133"/>
    </location>
</feature>
<evidence type="ECO:0000313" key="2">
    <source>
        <dbReference type="EMBL" id="OWY91950.1"/>
    </source>
</evidence>